<evidence type="ECO:0000256" key="4">
    <source>
        <dbReference type="PROSITE-ProRule" id="PRU00335"/>
    </source>
</evidence>
<dbReference type="SUPFAM" id="SSF46689">
    <property type="entry name" value="Homeodomain-like"/>
    <property type="match status" value="1"/>
</dbReference>
<dbReference type="InterPro" id="IPR023772">
    <property type="entry name" value="DNA-bd_HTH_TetR-type_CS"/>
</dbReference>
<evidence type="ECO:0000256" key="3">
    <source>
        <dbReference type="ARBA" id="ARBA00023163"/>
    </source>
</evidence>
<evidence type="ECO:0000256" key="1">
    <source>
        <dbReference type="ARBA" id="ARBA00023015"/>
    </source>
</evidence>
<evidence type="ECO:0000259" key="6">
    <source>
        <dbReference type="PROSITE" id="PS50977"/>
    </source>
</evidence>
<comment type="caution">
    <text evidence="7">The sequence shown here is derived from an EMBL/GenBank/DDBJ whole genome shotgun (WGS) entry which is preliminary data.</text>
</comment>
<evidence type="ECO:0000256" key="2">
    <source>
        <dbReference type="ARBA" id="ARBA00023125"/>
    </source>
</evidence>
<evidence type="ECO:0000313" key="7">
    <source>
        <dbReference type="EMBL" id="PBA25273.1"/>
    </source>
</evidence>
<evidence type="ECO:0000256" key="5">
    <source>
        <dbReference type="SAM" id="MobiDB-lite"/>
    </source>
</evidence>
<keyword evidence="3" id="KW-0804">Transcription</keyword>
<feature type="region of interest" description="Disordered" evidence="5">
    <location>
        <begin position="1"/>
        <end position="21"/>
    </location>
</feature>
<keyword evidence="2 4" id="KW-0238">DNA-binding</keyword>
<dbReference type="PRINTS" id="PR00455">
    <property type="entry name" value="HTHTETR"/>
</dbReference>
<reference evidence="7 8" key="1">
    <citation type="submission" date="2017-08" db="EMBL/GenBank/DDBJ databases">
        <title>Phylogenetic analysis of Mycobacterium avium complex whole genomes.</title>
        <authorList>
            <person name="Caverly L.J."/>
            <person name="Spilker T."/>
            <person name="Lipuma J."/>
        </authorList>
    </citation>
    <scope>NUCLEOTIDE SEQUENCE [LARGE SCALE GENOMIC DNA]</scope>
    <source>
        <strain evidence="7 8">FLAC0165</strain>
    </source>
</reference>
<dbReference type="GO" id="GO:0003677">
    <property type="term" value="F:DNA binding"/>
    <property type="evidence" value="ECO:0007669"/>
    <property type="project" value="UniProtKB-UniRule"/>
</dbReference>
<dbReference type="SUPFAM" id="SSF48498">
    <property type="entry name" value="Tetracyclin repressor-like, C-terminal domain"/>
    <property type="match status" value="1"/>
</dbReference>
<feature type="DNA-binding region" description="H-T-H motif" evidence="4">
    <location>
        <begin position="43"/>
        <end position="62"/>
    </location>
</feature>
<dbReference type="Pfam" id="PF00440">
    <property type="entry name" value="TetR_N"/>
    <property type="match status" value="1"/>
</dbReference>
<dbReference type="Gene3D" id="1.10.10.60">
    <property type="entry name" value="Homeodomain-like"/>
    <property type="match status" value="1"/>
</dbReference>
<dbReference type="PROSITE" id="PS01081">
    <property type="entry name" value="HTH_TETR_1"/>
    <property type="match status" value="1"/>
</dbReference>
<name>A0A2A2ZFV1_MYCAV</name>
<dbReference type="Proteomes" id="UP000217768">
    <property type="component" value="Unassembled WGS sequence"/>
</dbReference>
<gene>
    <name evidence="7" type="ORF">CKJ66_19475</name>
</gene>
<dbReference type="PROSITE" id="PS50977">
    <property type="entry name" value="HTH_TETR_2"/>
    <property type="match status" value="1"/>
</dbReference>
<protein>
    <submittedName>
        <fullName evidence="7">TetR/AcrR family transcriptional regulator</fullName>
    </submittedName>
</protein>
<feature type="domain" description="HTH tetR-type" evidence="6">
    <location>
        <begin position="20"/>
        <end position="80"/>
    </location>
</feature>
<dbReference type="Gene3D" id="1.10.357.10">
    <property type="entry name" value="Tetracycline Repressor, domain 2"/>
    <property type="match status" value="1"/>
</dbReference>
<accession>A0A2A2ZFV1</accession>
<sequence>MSSRIRRESMDMRMSQAEKDKSHARIVASASRLLRERGIDGASVGEVMKDAGLTHGGFYKHFASKDALVETALQTAFATFTEILRTGGPGAVQAWRDVYLSDTHVHNPGNGCPVPALGMDVGRGTTQIKAAFSRGVEDTVNALAATMDGAPEERRTAALQQFSMLVGAVVIARASDPDLAAEVLAAASAAVE</sequence>
<dbReference type="AlphaFoldDB" id="A0A2A2ZFV1"/>
<dbReference type="InterPro" id="IPR009057">
    <property type="entry name" value="Homeodomain-like_sf"/>
</dbReference>
<organism evidence="7 8">
    <name type="scientific">Mycobacterium avium</name>
    <dbReference type="NCBI Taxonomy" id="1764"/>
    <lineage>
        <taxon>Bacteria</taxon>
        <taxon>Bacillati</taxon>
        <taxon>Actinomycetota</taxon>
        <taxon>Actinomycetes</taxon>
        <taxon>Mycobacteriales</taxon>
        <taxon>Mycobacteriaceae</taxon>
        <taxon>Mycobacterium</taxon>
        <taxon>Mycobacterium avium complex (MAC)</taxon>
    </lineage>
</organism>
<dbReference type="PANTHER" id="PTHR47506">
    <property type="entry name" value="TRANSCRIPTIONAL REGULATORY PROTEIN"/>
    <property type="match status" value="1"/>
</dbReference>
<evidence type="ECO:0000313" key="8">
    <source>
        <dbReference type="Proteomes" id="UP000217768"/>
    </source>
</evidence>
<dbReference type="EMBL" id="NSFD01000047">
    <property type="protein sequence ID" value="PBA25273.1"/>
    <property type="molecule type" value="Genomic_DNA"/>
</dbReference>
<dbReference type="InterPro" id="IPR001647">
    <property type="entry name" value="HTH_TetR"/>
</dbReference>
<keyword evidence="1" id="KW-0805">Transcription regulation</keyword>
<dbReference type="InterPro" id="IPR036271">
    <property type="entry name" value="Tet_transcr_reg_TetR-rel_C_sf"/>
</dbReference>
<proteinExistence type="predicted"/>
<dbReference type="PANTHER" id="PTHR47506:SF7">
    <property type="entry name" value="TRANSCRIPTIONAL REGULATORY PROTEIN"/>
    <property type="match status" value="1"/>
</dbReference>